<protein>
    <submittedName>
        <fullName evidence="1">Uncharacterized protein</fullName>
    </submittedName>
</protein>
<gene>
    <name evidence="1" type="ORF">A2572_04405</name>
</gene>
<name>A0A1F5FPX2_9BACT</name>
<proteinExistence type="predicted"/>
<comment type="caution">
    <text evidence="1">The sequence shown here is derived from an EMBL/GenBank/DDBJ whole genome shotgun (WGS) entry which is preliminary data.</text>
</comment>
<reference evidence="1 2" key="1">
    <citation type="journal article" date="2016" name="Nat. Commun.">
        <title>Thousands of microbial genomes shed light on interconnected biogeochemical processes in an aquifer system.</title>
        <authorList>
            <person name="Anantharaman K."/>
            <person name="Brown C.T."/>
            <person name="Hug L.A."/>
            <person name="Sharon I."/>
            <person name="Castelle C.J."/>
            <person name="Probst A.J."/>
            <person name="Thomas B.C."/>
            <person name="Singh A."/>
            <person name="Wilkins M.J."/>
            <person name="Karaoz U."/>
            <person name="Brodie E.L."/>
            <person name="Williams K.H."/>
            <person name="Hubbard S.S."/>
            <person name="Banfield J.F."/>
        </authorList>
    </citation>
    <scope>NUCLEOTIDE SEQUENCE [LARGE SCALE GENOMIC DNA]</scope>
</reference>
<evidence type="ECO:0000313" key="2">
    <source>
        <dbReference type="Proteomes" id="UP000179237"/>
    </source>
</evidence>
<sequence length="62" mass="7400">MTLLSWFRNTVDVLLNPVKKRFTDEGRVGSRKFLAVKLHRADVEFFPKHLRDFVDLERLPFP</sequence>
<dbReference type="EMBL" id="MFAQ01000041">
    <property type="protein sequence ID" value="OGD81592.1"/>
    <property type="molecule type" value="Genomic_DNA"/>
</dbReference>
<accession>A0A1F5FPX2</accession>
<organism evidence="1 2">
    <name type="scientific">Candidatus Collierbacteria bacterium RIFOXYD1_FULL_40_9</name>
    <dbReference type="NCBI Taxonomy" id="1817731"/>
    <lineage>
        <taxon>Bacteria</taxon>
        <taxon>Candidatus Collieribacteriota</taxon>
    </lineage>
</organism>
<dbReference type="Proteomes" id="UP000179237">
    <property type="component" value="Unassembled WGS sequence"/>
</dbReference>
<evidence type="ECO:0000313" key="1">
    <source>
        <dbReference type="EMBL" id="OGD81592.1"/>
    </source>
</evidence>
<dbReference type="AlphaFoldDB" id="A0A1F5FPX2"/>